<dbReference type="EMBL" id="QYBC01000005">
    <property type="protein sequence ID" value="RYB06166.1"/>
    <property type="molecule type" value="Genomic_DNA"/>
</dbReference>
<proteinExistence type="inferred from homology"/>
<dbReference type="GO" id="GO:0006310">
    <property type="term" value="P:DNA recombination"/>
    <property type="evidence" value="ECO:0007669"/>
    <property type="project" value="UniProtKB-KW"/>
</dbReference>
<evidence type="ECO:0000256" key="1">
    <source>
        <dbReference type="ARBA" id="ARBA00008857"/>
    </source>
</evidence>
<dbReference type="InterPro" id="IPR013762">
    <property type="entry name" value="Integrase-like_cat_sf"/>
</dbReference>
<dbReference type="Pfam" id="PF22022">
    <property type="entry name" value="Phage_int_M"/>
    <property type="match status" value="1"/>
</dbReference>
<evidence type="ECO:0000313" key="9">
    <source>
        <dbReference type="Proteomes" id="UP000289411"/>
    </source>
</evidence>
<evidence type="ECO:0000259" key="6">
    <source>
        <dbReference type="PROSITE" id="PS51898"/>
    </source>
</evidence>
<dbReference type="Gene3D" id="1.10.150.130">
    <property type="match status" value="1"/>
</dbReference>
<dbReference type="SUPFAM" id="SSF56349">
    <property type="entry name" value="DNA breaking-rejoining enzymes"/>
    <property type="match status" value="1"/>
</dbReference>
<dbReference type="PROSITE" id="PS51898">
    <property type="entry name" value="TYR_RECOMBINASE"/>
    <property type="match status" value="1"/>
</dbReference>
<organism evidence="8 9">
    <name type="scientific">Lichenibacterium ramalinae</name>
    <dbReference type="NCBI Taxonomy" id="2316527"/>
    <lineage>
        <taxon>Bacteria</taxon>
        <taxon>Pseudomonadati</taxon>
        <taxon>Pseudomonadota</taxon>
        <taxon>Alphaproteobacteria</taxon>
        <taxon>Hyphomicrobiales</taxon>
        <taxon>Lichenihabitantaceae</taxon>
        <taxon>Lichenibacterium</taxon>
    </lineage>
</organism>
<dbReference type="GO" id="GO:0003677">
    <property type="term" value="F:DNA binding"/>
    <property type="evidence" value="ECO:0007669"/>
    <property type="project" value="UniProtKB-UniRule"/>
</dbReference>
<dbReference type="InterPro" id="IPR025166">
    <property type="entry name" value="Integrase_DNA_bind_dom"/>
</dbReference>
<comment type="caution">
    <text evidence="8">The sequence shown here is derived from an EMBL/GenBank/DDBJ whole genome shotgun (WGS) entry which is preliminary data.</text>
</comment>
<protein>
    <submittedName>
        <fullName evidence="8">Site-specific integrase</fullName>
    </submittedName>
</protein>
<dbReference type="Pfam" id="PF00589">
    <property type="entry name" value="Phage_integrase"/>
    <property type="match status" value="1"/>
</dbReference>
<feature type="domain" description="Core-binding (CB)" evidence="7">
    <location>
        <begin position="98"/>
        <end position="179"/>
    </location>
</feature>
<sequence length="401" mass="43976">MKLTKANLARFVFPAGKTEHVLYDEDLAGFGLRMHPGGRRTWFVQYRLGQKQRRLKIGTADQIDAEEARRKAKAALAKVHLGTDPALETEEAKAQAAITLTLTVEDYLARYASKRLKPGSLAEVERHLRRHWKPLGERPLASIKRALVAKRLAEIARDNGPFAANRARAALSALFNWSIGEGFVDDNPVAGTHLPTEEVKRDRVLTDDEVALVWQHAGAGDFGLIVKLLTLTAARRDEVGSMAWSELHGSTWTVPGDRTKNGRPHELMLPPAAMAVLVAQPAREGRDLVFGSGSGPFSGWSKAKAELDARMLAVRKAERGAKAVLEPWRLHDLRRTAATRMGDLGVQPHVVEAVLNHISGSKAGVAGIYNRAAYRDEKRAALVLWADRLAELTEASDGTEG</sequence>
<dbReference type="InterPro" id="IPR038488">
    <property type="entry name" value="Integrase_DNA-bd_sf"/>
</dbReference>
<dbReference type="CDD" id="cd00801">
    <property type="entry name" value="INT_P4_C"/>
    <property type="match status" value="1"/>
</dbReference>
<evidence type="ECO:0000259" key="7">
    <source>
        <dbReference type="PROSITE" id="PS51900"/>
    </source>
</evidence>
<feature type="domain" description="Tyr recombinase" evidence="6">
    <location>
        <begin position="200"/>
        <end position="382"/>
    </location>
</feature>
<dbReference type="Pfam" id="PF13356">
    <property type="entry name" value="Arm-DNA-bind_3"/>
    <property type="match status" value="1"/>
</dbReference>
<reference evidence="8 9" key="1">
    <citation type="submission" date="2018-09" db="EMBL/GenBank/DDBJ databases">
        <authorList>
            <person name="Grouzdev D.S."/>
            <person name="Krutkina M.S."/>
        </authorList>
    </citation>
    <scope>NUCLEOTIDE SEQUENCE [LARGE SCALE GENOMIC DNA]</scope>
    <source>
        <strain evidence="8 9">RmlP001</strain>
    </source>
</reference>
<dbReference type="InterPro" id="IPR011010">
    <property type="entry name" value="DNA_brk_join_enz"/>
</dbReference>
<name>A0A4Q2RIT1_9HYPH</name>
<gene>
    <name evidence="8" type="ORF">D3272_08150</name>
</gene>
<evidence type="ECO:0000256" key="2">
    <source>
        <dbReference type="ARBA" id="ARBA00022908"/>
    </source>
</evidence>
<evidence type="ECO:0000256" key="4">
    <source>
        <dbReference type="ARBA" id="ARBA00023172"/>
    </source>
</evidence>
<evidence type="ECO:0000313" key="8">
    <source>
        <dbReference type="EMBL" id="RYB06166.1"/>
    </source>
</evidence>
<dbReference type="Proteomes" id="UP000289411">
    <property type="component" value="Unassembled WGS sequence"/>
</dbReference>
<dbReference type="AlphaFoldDB" id="A0A4Q2RIT1"/>
<dbReference type="PROSITE" id="PS51900">
    <property type="entry name" value="CB"/>
    <property type="match status" value="1"/>
</dbReference>
<keyword evidence="2" id="KW-0229">DNA integration</keyword>
<dbReference type="PANTHER" id="PTHR30629">
    <property type="entry name" value="PROPHAGE INTEGRASE"/>
    <property type="match status" value="1"/>
</dbReference>
<dbReference type="InterPro" id="IPR053876">
    <property type="entry name" value="Phage_int_M"/>
</dbReference>
<dbReference type="InterPro" id="IPR010998">
    <property type="entry name" value="Integrase_recombinase_N"/>
</dbReference>
<keyword evidence="4" id="KW-0233">DNA recombination</keyword>
<dbReference type="PANTHER" id="PTHR30629:SF2">
    <property type="entry name" value="PROPHAGE INTEGRASE INTS-RELATED"/>
    <property type="match status" value="1"/>
</dbReference>
<dbReference type="OrthoDB" id="7615137at2"/>
<dbReference type="GO" id="GO:0015074">
    <property type="term" value="P:DNA integration"/>
    <property type="evidence" value="ECO:0007669"/>
    <property type="project" value="UniProtKB-KW"/>
</dbReference>
<evidence type="ECO:0000256" key="3">
    <source>
        <dbReference type="ARBA" id="ARBA00023125"/>
    </source>
</evidence>
<dbReference type="InterPro" id="IPR002104">
    <property type="entry name" value="Integrase_catalytic"/>
</dbReference>
<dbReference type="Gene3D" id="3.30.160.390">
    <property type="entry name" value="Integrase, DNA-binding domain"/>
    <property type="match status" value="1"/>
</dbReference>
<dbReference type="InterPro" id="IPR050808">
    <property type="entry name" value="Phage_Integrase"/>
</dbReference>
<evidence type="ECO:0000256" key="5">
    <source>
        <dbReference type="PROSITE-ProRule" id="PRU01248"/>
    </source>
</evidence>
<accession>A0A4Q2RIT1</accession>
<reference evidence="8 9" key="2">
    <citation type="submission" date="2019-02" db="EMBL/GenBank/DDBJ databases">
        <title>'Lichenibacterium ramalinii' gen. nov. sp. nov., 'Lichenibacterium minor' gen. nov. sp. nov.</title>
        <authorList>
            <person name="Pankratov T."/>
        </authorList>
    </citation>
    <scope>NUCLEOTIDE SEQUENCE [LARGE SCALE GENOMIC DNA]</scope>
    <source>
        <strain evidence="8 9">RmlP001</strain>
    </source>
</reference>
<keyword evidence="9" id="KW-1185">Reference proteome</keyword>
<comment type="similarity">
    <text evidence="1">Belongs to the 'phage' integrase family.</text>
</comment>
<dbReference type="InterPro" id="IPR044068">
    <property type="entry name" value="CB"/>
</dbReference>
<keyword evidence="3 5" id="KW-0238">DNA-binding</keyword>
<dbReference type="Gene3D" id="1.10.443.10">
    <property type="entry name" value="Intergrase catalytic core"/>
    <property type="match status" value="1"/>
</dbReference>